<reference evidence="1" key="1">
    <citation type="submission" date="2020-04" db="EMBL/GenBank/DDBJ databases">
        <title>Genome Sequencing for Pseudoaltermonas arctica.</title>
        <authorList>
            <person name="Elkins N.S."/>
        </authorList>
    </citation>
    <scope>NUCLEOTIDE SEQUENCE [LARGE SCALE GENOMIC DNA]</scope>
    <source>
        <strain evidence="1">NEC-BIFX-2020_0012</strain>
    </source>
</reference>
<dbReference type="Proteomes" id="UP000570493">
    <property type="component" value="Unassembled WGS sequence"/>
</dbReference>
<protein>
    <submittedName>
        <fullName evidence="1">Glutaredoxin family protein</fullName>
    </submittedName>
</protein>
<accession>A0A7Y0DQ24</accession>
<sequence length="86" mass="10037">MAKWILYHTDGCHLCEQAQDLITPLLGDDRLQLVDIMSDEELITEYQTSIPVLKSDQGPQLFWPFTAQDVCQFLRKQNKSKQIVWI</sequence>
<proteinExistence type="predicted"/>
<dbReference type="SUPFAM" id="SSF52833">
    <property type="entry name" value="Thioredoxin-like"/>
    <property type="match status" value="1"/>
</dbReference>
<name>A0A7Y0DQ24_9GAMM</name>
<dbReference type="InterPro" id="IPR036249">
    <property type="entry name" value="Thioredoxin-like_sf"/>
</dbReference>
<dbReference type="InterPro" id="IPR008554">
    <property type="entry name" value="Glutaredoxin-like"/>
</dbReference>
<evidence type="ECO:0000313" key="2">
    <source>
        <dbReference type="Proteomes" id="UP000570493"/>
    </source>
</evidence>
<dbReference type="Gene3D" id="3.40.30.10">
    <property type="entry name" value="Glutaredoxin"/>
    <property type="match status" value="1"/>
</dbReference>
<dbReference type="EMBL" id="JABBMT010000001">
    <property type="protein sequence ID" value="NMM39363.1"/>
    <property type="molecule type" value="Genomic_DNA"/>
</dbReference>
<dbReference type="Pfam" id="PF05768">
    <property type="entry name" value="Glrx-like"/>
    <property type="match status" value="1"/>
</dbReference>
<keyword evidence="2" id="KW-1185">Reference proteome</keyword>
<organism evidence="1 2">
    <name type="scientific">Pseudoalteromonas arctica</name>
    <dbReference type="NCBI Taxonomy" id="394751"/>
    <lineage>
        <taxon>Bacteria</taxon>
        <taxon>Pseudomonadati</taxon>
        <taxon>Pseudomonadota</taxon>
        <taxon>Gammaproteobacteria</taxon>
        <taxon>Alteromonadales</taxon>
        <taxon>Pseudoalteromonadaceae</taxon>
        <taxon>Pseudoalteromonas</taxon>
    </lineage>
</organism>
<gene>
    <name evidence="1" type="ORF">HHO47_00515</name>
</gene>
<comment type="caution">
    <text evidence="1">The sequence shown here is derived from an EMBL/GenBank/DDBJ whole genome shotgun (WGS) entry which is preliminary data.</text>
</comment>
<dbReference type="RefSeq" id="WP_169017859.1">
    <property type="nucleotide sequence ID" value="NZ_JABBMT010000001.1"/>
</dbReference>
<evidence type="ECO:0000313" key="1">
    <source>
        <dbReference type="EMBL" id="NMM39363.1"/>
    </source>
</evidence>
<dbReference type="AlphaFoldDB" id="A0A7Y0DQ24"/>